<reference evidence="4 5" key="1">
    <citation type="submission" date="2015-09" db="EMBL/GenBank/DDBJ databases">
        <authorList>
            <consortium name="Pathogen Informatics"/>
        </authorList>
    </citation>
    <scope>NUCLEOTIDE SEQUENCE [LARGE SCALE GENOMIC DNA]</scope>
    <source>
        <strain evidence="4 5">2789STDY5834861</strain>
    </source>
</reference>
<organism evidence="4 5">
    <name type="scientific">Blautia obeum</name>
    <dbReference type="NCBI Taxonomy" id="40520"/>
    <lineage>
        <taxon>Bacteria</taxon>
        <taxon>Bacillati</taxon>
        <taxon>Bacillota</taxon>
        <taxon>Clostridia</taxon>
        <taxon>Lachnospirales</taxon>
        <taxon>Lachnospiraceae</taxon>
        <taxon>Blautia</taxon>
    </lineage>
</organism>
<evidence type="ECO:0000313" key="4">
    <source>
        <dbReference type="EMBL" id="CUN89543.1"/>
    </source>
</evidence>
<dbReference type="AlphaFoldDB" id="A0A174AMW7"/>
<comment type="similarity">
    <text evidence="2">Belongs to the ROK (NagC/XylR) family.</text>
</comment>
<dbReference type="InterPro" id="IPR043129">
    <property type="entry name" value="ATPase_NBD"/>
</dbReference>
<name>A0A174AMW7_9FIRM</name>
<evidence type="ECO:0000256" key="2">
    <source>
        <dbReference type="ARBA" id="ARBA00006479"/>
    </source>
</evidence>
<dbReference type="RefSeq" id="WP_055057816.1">
    <property type="nucleotide sequence ID" value="NZ_CYZP01000009.1"/>
</dbReference>
<dbReference type="Proteomes" id="UP000095645">
    <property type="component" value="Unassembled WGS sequence"/>
</dbReference>
<dbReference type="InterPro" id="IPR036390">
    <property type="entry name" value="WH_DNA-bd_sf"/>
</dbReference>
<gene>
    <name evidence="4" type="primary">mlc_1</name>
    <name evidence="4" type="ORF">ERS852476_01362</name>
</gene>
<accession>A0A174AMW7</accession>
<keyword evidence="3" id="KW-0119">Carbohydrate metabolism</keyword>
<sequence>MVRGMNSAEMQKNNRTLVFKLLQERGMITRAEIAVELNLQKATITNIINEFFDMGIVEGDGDGAVGRRGEKLRLKVDNIYTMSIGITRKDFQFGIFDLRGQQLKHCRYQFKKEESFREVLDKMKEEAISLVEEYGDNRILGVCLAVPGLFINRPERGEEIFMVSEFEELSNIDVHTELEEALGRKILIKHDAKLSAYAEWHCAEEIKGIDRGSLAIVRSRGYGIGCGFVVNGNIVNGHLGLAGEAGYMGINFNRHKKGEEGRGTLEYSAGVESVVRYMKERLYEFPESPLNENSNYMDVFEAYKHGDELADWAVSKVAWMLGYGIANIIYIINPDCIIIGPDYPDTEDFINKIRSAVRNFVPEFVERNATIRYSKINEDSFMLGGYYYTLETLCKRGNIFELIRTAKALP</sequence>
<dbReference type="Gene3D" id="3.30.420.40">
    <property type="match status" value="2"/>
</dbReference>
<dbReference type="InterPro" id="IPR000600">
    <property type="entry name" value="ROK"/>
</dbReference>
<dbReference type="InterPro" id="IPR036388">
    <property type="entry name" value="WH-like_DNA-bd_sf"/>
</dbReference>
<dbReference type="SUPFAM" id="SSF53067">
    <property type="entry name" value="Actin-like ATPase domain"/>
    <property type="match status" value="1"/>
</dbReference>
<protein>
    <submittedName>
        <fullName evidence="4">Making large colonies protein</fullName>
    </submittedName>
</protein>
<comment type="function">
    <text evidence="1">Transcriptional repressor of xylose-utilizing enzymes.</text>
</comment>
<dbReference type="Gene3D" id="1.10.10.10">
    <property type="entry name" value="Winged helix-like DNA-binding domain superfamily/Winged helix DNA-binding domain"/>
    <property type="match status" value="1"/>
</dbReference>
<dbReference type="EMBL" id="CYZP01000009">
    <property type="protein sequence ID" value="CUN89543.1"/>
    <property type="molecule type" value="Genomic_DNA"/>
</dbReference>
<proteinExistence type="inferred from homology"/>
<dbReference type="PANTHER" id="PTHR18964">
    <property type="entry name" value="ROK (REPRESSOR, ORF, KINASE) FAMILY"/>
    <property type="match status" value="1"/>
</dbReference>
<evidence type="ECO:0000256" key="3">
    <source>
        <dbReference type="ARBA" id="ARBA00022629"/>
    </source>
</evidence>
<evidence type="ECO:0000313" key="5">
    <source>
        <dbReference type="Proteomes" id="UP000095645"/>
    </source>
</evidence>
<evidence type="ECO:0000256" key="1">
    <source>
        <dbReference type="ARBA" id="ARBA00002486"/>
    </source>
</evidence>
<keyword evidence="3" id="KW-0859">Xylose metabolism</keyword>
<dbReference type="PANTHER" id="PTHR18964:SF149">
    <property type="entry name" value="BIFUNCTIONAL UDP-N-ACETYLGLUCOSAMINE 2-EPIMERASE_N-ACETYLMANNOSAMINE KINASE"/>
    <property type="match status" value="1"/>
</dbReference>
<dbReference type="SUPFAM" id="SSF46785">
    <property type="entry name" value="Winged helix' DNA-binding domain"/>
    <property type="match status" value="1"/>
</dbReference>
<dbReference type="Pfam" id="PF00480">
    <property type="entry name" value="ROK"/>
    <property type="match status" value="1"/>
</dbReference>
<dbReference type="GO" id="GO:0042732">
    <property type="term" value="P:D-xylose metabolic process"/>
    <property type="evidence" value="ECO:0007669"/>
    <property type="project" value="UniProtKB-KW"/>
</dbReference>